<comment type="caution">
    <text evidence="9">The sequence shown here is derived from an EMBL/GenBank/DDBJ whole genome shotgun (WGS) entry which is preliminary data.</text>
</comment>
<dbReference type="Pfam" id="PF00528">
    <property type="entry name" value="BPD_transp_1"/>
    <property type="match status" value="1"/>
</dbReference>
<comment type="subcellular location">
    <subcellularLocation>
        <location evidence="1 7">Cell membrane</location>
        <topology evidence="1 7">Multi-pass membrane protein</topology>
    </subcellularLocation>
</comment>
<dbReference type="InterPro" id="IPR000515">
    <property type="entry name" value="MetI-like"/>
</dbReference>
<dbReference type="RefSeq" id="WP_244723756.1">
    <property type="nucleotide sequence ID" value="NZ_JALIRP010000003.1"/>
</dbReference>
<feature type="transmembrane region" description="Helical" evidence="7">
    <location>
        <begin position="33"/>
        <end position="53"/>
    </location>
</feature>
<evidence type="ECO:0000256" key="7">
    <source>
        <dbReference type="RuleBase" id="RU363032"/>
    </source>
</evidence>
<dbReference type="InterPro" id="IPR035906">
    <property type="entry name" value="MetI-like_sf"/>
</dbReference>
<dbReference type="InterPro" id="IPR050809">
    <property type="entry name" value="UgpAE/MalFG_permease"/>
</dbReference>
<feature type="transmembrane region" description="Helical" evidence="7">
    <location>
        <begin position="286"/>
        <end position="310"/>
    </location>
</feature>
<evidence type="ECO:0000256" key="2">
    <source>
        <dbReference type="ARBA" id="ARBA00022448"/>
    </source>
</evidence>
<accession>A0A9X1WNE8</accession>
<dbReference type="PANTHER" id="PTHR43227">
    <property type="entry name" value="BLL4140 PROTEIN"/>
    <property type="match status" value="1"/>
</dbReference>
<keyword evidence="5 7" id="KW-1133">Transmembrane helix</keyword>
<dbReference type="GO" id="GO:0005886">
    <property type="term" value="C:plasma membrane"/>
    <property type="evidence" value="ECO:0007669"/>
    <property type="project" value="UniProtKB-SubCell"/>
</dbReference>
<keyword evidence="2 7" id="KW-0813">Transport</keyword>
<protein>
    <submittedName>
        <fullName evidence="9">ABC transporter permease subunit</fullName>
    </submittedName>
</protein>
<reference evidence="9" key="1">
    <citation type="submission" date="2022-04" db="EMBL/GenBank/DDBJ databases">
        <title>Paenibacillus mangrovi sp. nov., a novel endophytic bacterium isolated from bark of Kandelia candel.</title>
        <authorList>
            <person name="Tuo L."/>
        </authorList>
    </citation>
    <scope>NUCLEOTIDE SEQUENCE</scope>
    <source>
        <strain evidence="9">KQZ6P-2</strain>
    </source>
</reference>
<organism evidence="9 10">
    <name type="scientific">Paenibacillus mangrovi</name>
    <dbReference type="NCBI Taxonomy" id="2931978"/>
    <lineage>
        <taxon>Bacteria</taxon>
        <taxon>Bacillati</taxon>
        <taxon>Bacillota</taxon>
        <taxon>Bacilli</taxon>
        <taxon>Bacillales</taxon>
        <taxon>Paenibacillaceae</taxon>
        <taxon>Paenibacillus</taxon>
    </lineage>
</organism>
<keyword evidence="3" id="KW-1003">Cell membrane</keyword>
<proteinExistence type="inferred from homology"/>
<dbReference type="EMBL" id="JALIRP010000003">
    <property type="protein sequence ID" value="MCJ8011811.1"/>
    <property type="molecule type" value="Genomic_DNA"/>
</dbReference>
<evidence type="ECO:0000313" key="9">
    <source>
        <dbReference type="EMBL" id="MCJ8011811.1"/>
    </source>
</evidence>
<feature type="transmembrane region" description="Helical" evidence="7">
    <location>
        <begin position="97"/>
        <end position="117"/>
    </location>
</feature>
<name>A0A9X1WNE8_9BACL</name>
<dbReference type="AlphaFoldDB" id="A0A9X1WNE8"/>
<dbReference type="CDD" id="cd06261">
    <property type="entry name" value="TM_PBP2"/>
    <property type="match status" value="1"/>
</dbReference>
<dbReference type="PANTHER" id="PTHR43227:SF11">
    <property type="entry name" value="BLL4140 PROTEIN"/>
    <property type="match status" value="1"/>
</dbReference>
<evidence type="ECO:0000256" key="4">
    <source>
        <dbReference type="ARBA" id="ARBA00022692"/>
    </source>
</evidence>
<dbReference type="SUPFAM" id="SSF161098">
    <property type="entry name" value="MetI-like"/>
    <property type="match status" value="1"/>
</dbReference>
<evidence type="ECO:0000256" key="3">
    <source>
        <dbReference type="ARBA" id="ARBA00022475"/>
    </source>
</evidence>
<sequence>MSTITEKTYKKSLKIPKKSFISKLNYDWKCNRFLLLMSLPGLIMIALFAYYPMVGVVTAFQNYSLFLGISGSEWIGFDNFTRFFNDPNFFRIIKNTFVLGFFDLLWSFPAPIILALLINEMVHPKLKRFVQTATYLPYFISVVVIVGIMKSIFSDGGIVNDLLAQVGVAPIQFFNESDFFRSLYIGSGIWQGVGYSSILYLAAIVGIDAEMYDAAKMDGCSRFKQIIHITLPNLRPTIITLLILSIGGIISVGLDKILLMYSPATYDVADVISTYVYRKGIIDQDYGFSSAIGLFNSLVSIVFLLGANYFSRKLLKESLW</sequence>
<evidence type="ECO:0000256" key="5">
    <source>
        <dbReference type="ARBA" id="ARBA00022989"/>
    </source>
</evidence>
<keyword evidence="6 7" id="KW-0472">Membrane</keyword>
<feature type="domain" description="ABC transmembrane type-1" evidence="8">
    <location>
        <begin position="93"/>
        <end position="307"/>
    </location>
</feature>
<dbReference type="PROSITE" id="PS50928">
    <property type="entry name" value="ABC_TM1"/>
    <property type="match status" value="1"/>
</dbReference>
<comment type="similarity">
    <text evidence="7">Belongs to the binding-protein-dependent transport system permease family.</text>
</comment>
<evidence type="ECO:0000259" key="8">
    <source>
        <dbReference type="PROSITE" id="PS50928"/>
    </source>
</evidence>
<evidence type="ECO:0000256" key="6">
    <source>
        <dbReference type="ARBA" id="ARBA00023136"/>
    </source>
</evidence>
<keyword evidence="10" id="KW-1185">Reference proteome</keyword>
<feature type="transmembrane region" description="Helical" evidence="7">
    <location>
        <begin position="233"/>
        <end position="254"/>
    </location>
</feature>
<gene>
    <name evidence="9" type="ORF">MUG84_08655</name>
</gene>
<feature type="transmembrane region" description="Helical" evidence="7">
    <location>
        <begin position="129"/>
        <end position="153"/>
    </location>
</feature>
<keyword evidence="4 7" id="KW-0812">Transmembrane</keyword>
<dbReference type="Gene3D" id="1.10.3720.10">
    <property type="entry name" value="MetI-like"/>
    <property type="match status" value="1"/>
</dbReference>
<evidence type="ECO:0000313" key="10">
    <source>
        <dbReference type="Proteomes" id="UP001139347"/>
    </source>
</evidence>
<dbReference type="GO" id="GO:0055085">
    <property type="term" value="P:transmembrane transport"/>
    <property type="evidence" value="ECO:0007669"/>
    <property type="project" value="InterPro"/>
</dbReference>
<evidence type="ECO:0000256" key="1">
    <source>
        <dbReference type="ARBA" id="ARBA00004651"/>
    </source>
</evidence>
<feature type="transmembrane region" description="Helical" evidence="7">
    <location>
        <begin position="189"/>
        <end position="212"/>
    </location>
</feature>
<dbReference type="Proteomes" id="UP001139347">
    <property type="component" value="Unassembled WGS sequence"/>
</dbReference>